<dbReference type="PANTHER" id="PTHR44167">
    <property type="entry name" value="OVARIAN-SPECIFIC SERINE/THREONINE-PROTEIN KINASE LOK-RELATED"/>
    <property type="match status" value="1"/>
</dbReference>
<dbReference type="SUPFAM" id="SSF56112">
    <property type="entry name" value="Protein kinase-like (PK-like)"/>
    <property type="match status" value="1"/>
</dbReference>
<dbReference type="InterPro" id="IPR008271">
    <property type="entry name" value="Ser/Thr_kinase_AS"/>
</dbReference>
<name>A0A6A6W7A0_9PEZI</name>
<dbReference type="PANTHER" id="PTHR44167:SF24">
    <property type="entry name" value="SERINE_THREONINE-PROTEIN KINASE CHK2"/>
    <property type="match status" value="1"/>
</dbReference>
<keyword evidence="4 10" id="KW-0418">Kinase</keyword>
<reference evidence="10" key="1">
    <citation type="journal article" date="2020" name="Stud. Mycol.">
        <title>101 Dothideomycetes genomes: a test case for predicting lifestyles and emergence of pathogens.</title>
        <authorList>
            <person name="Haridas S."/>
            <person name="Albert R."/>
            <person name="Binder M."/>
            <person name="Bloem J."/>
            <person name="Labutti K."/>
            <person name="Salamov A."/>
            <person name="Andreopoulos B."/>
            <person name="Baker S."/>
            <person name="Barry K."/>
            <person name="Bills G."/>
            <person name="Bluhm B."/>
            <person name="Cannon C."/>
            <person name="Castanera R."/>
            <person name="Culley D."/>
            <person name="Daum C."/>
            <person name="Ezra D."/>
            <person name="Gonzalez J."/>
            <person name="Henrissat B."/>
            <person name="Kuo A."/>
            <person name="Liang C."/>
            <person name="Lipzen A."/>
            <person name="Lutzoni F."/>
            <person name="Magnuson J."/>
            <person name="Mondo S."/>
            <person name="Nolan M."/>
            <person name="Ohm R."/>
            <person name="Pangilinan J."/>
            <person name="Park H.-J."/>
            <person name="Ramirez L."/>
            <person name="Alfaro M."/>
            <person name="Sun H."/>
            <person name="Tritt A."/>
            <person name="Yoshinaga Y."/>
            <person name="Zwiers L.-H."/>
            <person name="Turgeon B."/>
            <person name="Goodwin S."/>
            <person name="Spatafora J."/>
            <person name="Crous P."/>
            <person name="Grigoriev I."/>
        </authorList>
    </citation>
    <scope>NUCLEOTIDE SEQUENCE</scope>
    <source>
        <strain evidence="10">CBS 121739</strain>
    </source>
</reference>
<keyword evidence="4 10" id="KW-0808">Transferase</keyword>
<dbReference type="OrthoDB" id="10252171at2759"/>
<feature type="domain" description="FHA" evidence="8">
    <location>
        <begin position="78"/>
        <end position="124"/>
    </location>
</feature>
<keyword evidence="11" id="KW-1185">Reference proteome</keyword>
<evidence type="ECO:0000256" key="5">
    <source>
        <dbReference type="ARBA" id="ARBA00047899"/>
    </source>
</evidence>
<dbReference type="SMART" id="SM00220">
    <property type="entry name" value="S_TKc"/>
    <property type="match status" value="1"/>
</dbReference>
<dbReference type="PROSITE" id="PS50011">
    <property type="entry name" value="PROTEIN_KINASE_DOM"/>
    <property type="match status" value="1"/>
</dbReference>
<dbReference type="InterPro" id="IPR000253">
    <property type="entry name" value="FHA_dom"/>
</dbReference>
<keyword evidence="3" id="KW-0723">Serine/threonine-protein kinase</keyword>
<evidence type="ECO:0000313" key="10">
    <source>
        <dbReference type="EMBL" id="KAF2758732.1"/>
    </source>
</evidence>
<dbReference type="Pfam" id="PF00498">
    <property type="entry name" value="FHA"/>
    <property type="match status" value="1"/>
</dbReference>
<evidence type="ECO:0000259" key="9">
    <source>
        <dbReference type="PROSITE" id="PS50011"/>
    </source>
</evidence>
<dbReference type="Gene3D" id="1.10.510.10">
    <property type="entry name" value="Transferase(Phosphotransferase) domain 1"/>
    <property type="match status" value="1"/>
</dbReference>
<dbReference type="PROSITE" id="PS00108">
    <property type="entry name" value="PROTEIN_KINASE_ST"/>
    <property type="match status" value="1"/>
</dbReference>
<dbReference type="PROSITE" id="PS50006">
    <property type="entry name" value="FHA_DOMAIN"/>
    <property type="match status" value="1"/>
</dbReference>
<evidence type="ECO:0000256" key="2">
    <source>
        <dbReference type="ARBA" id="ARBA00012513"/>
    </source>
</evidence>
<organism evidence="10 11">
    <name type="scientific">Pseudovirgaria hyperparasitica</name>
    <dbReference type="NCBI Taxonomy" id="470096"/>
    <lineage>
        <taxon>Eukaryota</taxon>
        <taxon>Fungi</taxon>
        <taxon>Dikarya</taxon>
        <taxon>Ascomycota</taxon>
        <taxon>Pezizomycotina</taxon>
        <taxon>Dothideomycetes</taxon>
        <taxon>Dothideomycetes incertae sedis</taxon>
        <taxon>Acrospermales</taxon>
        <taxon>Acrospermaceae</taxon>
        <taxon>Pseudovirgaria</taxon>
    </lineage>
</organism>
<dbReference type="EMBL" id="ML996571">
    <property type="protein sequence ID" value="KAF2758732.1"/>
    <property type="molecule type" value="Genomic_DNA"/>
</dbReference>
<accession>A0A6A6W7A0</accession>
<feature type="compositionally biased region" description="Basic and acidic residues" evidence="7">
    <location>
        <begin position="603"/>
        <end position="615"/>
    </location>
</feature>
<comment type="similarity">
    <text evidence="1">Belongs to the protein kinase superfamily. CAMK Ser/Thr protein kinase family. CHEK2 subfamily.</text>
</comment>
<sequence length="626" mass="70694">MDPDHPDIVAYLYPGDESTVQLRTMKIEQNNFRTIPPRKDKRSKAKNPGRQVTHWDELDYLPCLAIRFSDPPRSRAGLVFGRGENADVLLPNAKGISFIHFMLTFDEHKELVVRDLGSKFGIRVIYDDEEGVRVKSRAWSARGPPYLRQTVPWATIKLVNKVQFRIVGTLDPDKLFEDLGILSGPSTAMPTPGGDRTPTVQESNGIYWTRELGKGSFGVVDYLWNVTTREEFAKKRLKSKRKGELEREADILKTISHDNIVAFKYATFHDGPSLYFEYVPGGDLTKDQYQITTSFQRRQIAYQLLDGISYLHETKSIAHRDIKPANILVQHWSADKVHVKLIDFGLSKPSADLQSFCGTRLYMAPEVFCTHLQNRTKGTHAAKYSQLVDIWSVAVLLFELEHRSLPEWRSEYEYAGDHWGDIMVNRFKIHQRGHEKDRLHILIAQMLVVDPTKRPSARTCYELARPLAVLGAEAMEGQETPNNACMTPRPANQQASEAEISDFEHTENTTIDANDNNETVRGLGMGYPRLSGPTSDLLAALAGGNSASFFDLNPSTMFESQVSNSKTTTKNTCKTLLVVPPVDRKRSRLQEIPDAGECAPANRESDSRCEKRSRVSDQLVQDTHSS</sequence>
<dbReference type="Gene3D" id="2.60.200.20">
    <property type="match status" value="1"/>
</dbReference>
<feature type="region of interest" description="Disordered" evidence="7">
    <location>
        <begin position="589"/>
        <end position="626"/>
    </location>
</feature>
<evidence type="ECO:0000256" key="4">
    <source>
        <dbReference type="ARBA" id="ARBA00022777"/>
    </source>
</evidence>
<dbReference type="InterPro" id="IPR011009">
    <property type="entry name" value="Kinase-like_dom_sf"/>
</dbReference>
<evidence type="ECO:0000256" key="7">
    <source>
        <dbReference type="SAM" id="MobiDB-lite"/>
    </source>
</evidence>
<gene>
    <name evidence="10" type="ORF">EJ05DRAFT_485826</name>
</gene>
<protein>
    <recommendedName>
        <fullName evidence="2">non-specific serine/threonine protein kinase</fullName>
        <ecNumber evidence="2">2.7.11.1</ecNumber>
    </recommendedName>
</protein>
<evidence type="ECO:0000259" key="8">
    <source>
        <dbReference type="PROSITE" id="PS50006"/>
    </source>
</evidence>
<proteinExistence type="inferred from homology"/>
<dbReference type="AlphaFoldDB" id="A0A6A6W7A0"/>
<feature type="compositionally biased region" description="Polar residues" evidence="7">
    <location>
        <begin position="616"/>
        <end position="626"/>
    </location>
</feature>
<comment type="catalytic activity">
    <reaction evidence="5">
        <text>L-threonyl-[protein] + ATP = O-phospho-L-threonyl-[protein] + ADP + H(+)</text>
        <dbReference type="Rhea" id="RHEA:46608"/>
        <dbReference type="Rhea" id="RHEA-COMP:11060"/>
        <dbReference type="Rhea" id="RHEA-COMP:11605"/>
        <dbReference type="ChEBI" id="CHEBI:15378"/>
        <dbReference type="ChEBI" id="CHEBI:30013"/>
        <dbReference type="ChEBI" id="CHEBI:30616"/>
        <dbReference type="ChEBI" id="CHEBI:61977"/>
        <dbReference type="ChEBI" id="CHEBI:456216"/>
        <dbReference type="EC" id="2.7.11.1"/>
    </reaction>
</comment>
<evidence type="ECO:0000313" key="11">
    <source>
        <dbReference type="Proteomes" id="UP000799437"/>
    </source>
</evidence>
<dbReference type="GO" id="GO:0004674">
    <property type="term" value="F:protein serine/threonine kinase activity"/>
    <property type="evidence" value="ECO:0007669"/>
    <property type="project" value="UniProtKB-KW"/>
</dbReference>
<feature type="domain" description="Protein kinase" evidence="9">
    <location>
        <begin position="206"/>
        <end position="468"/>
    </location>
</feature>
<dbReference type="GeneID" id="54486537"/>
<evidence type="ECO:0000256" key="3">
    <source>
        <dbReference type="ARBA" id="ARBA00022527"/>
    </source>
</evidence>
<dbReference type="InterPro" id="IPR008984">
    <property type="entry name" value="SMAD_FHA_dom_sf"/>
</dbReference>
<dbReference type="SUPFAM" id="SSF49879">
    <property type="entry name" value="SMAD/FHA domain"/>
    <property type="match status" value="1"/>
</dbReference>
<dbReference type="InterPro" id="IPR000719">
    <property type="entry name" value="Prot_kinase_dom"/>
</dbReference>
<dbReference type="EC" id="2.7.11.1" evidence="2"/>
<evidence type="ECO:0000256" key="6">
    <source>
        <dbReference type="ARBA" id="ARBA00048679"/>
    </source>
</evidence>
<comment type="catalytic activity">
    <reaction evidence="6">
        <text>L-seryl-[protein] + ATP = O-phospho-L-seryl-[protein] + ADP + H(+)</text>
        <dbReference type="Rhea" id="RHEA:17989"/>
        <dbReference type="Rhea" id="RHEA-COMP:9863"/>
        <dbReference type="Rhea" id="RHEA-COMP:11604"/>
        <dbReference type="ChEBI" id="CHEBI:15378"/>
        <dbReference type="ChEBI" id="CHEBI:29999"/>
        <dbReference type="ChEBI" id="CHEBI:30616"/>
        <dbReference type="ChEBI" id="CHEBI:83421"/>
        <dbReference type="ChEBI" id="CHEBI:456216"/>
        <dbReference type="EC" id="2.7.11.1"/>
    </reaction>
</comment>
<dbReference type="Proteomes" id="UP000799437">
    <property type="component" value="Unassembled WGS sequence"/>
</dbReference>
<dbReference type="CDD" id="cd00060">
    <property type="entry name" value="FHA"/>
    <property type="match status" value="1"/>
</dbReference>
<dbReference type="Pfam" id="PF00069">
    <property type="entry name" value="Pkinase"/>
    <property type="match status" value="1"/>
</dbReference>
<dbReference type="GO" id="GO:0005524">
    <property type="term" value="F:ATP binding"/>
    <property type="evidence" value="ECO:0007669"/>
    <property type="project" value="InterPro"/>
</dbReference>
<evidence type="ECO:0000256" key="1">
    <source>
        <dbReference type="ARBA" id="ARBA00005575"/>
    </source>
</evidence>
<dbReference type="RefSeq" id="XP_033601183.1">
    <property type="nucleotide sequence ID" value="XM_033745483.1"/>
</dbReference>